<feature type="binding site" evidence="6">
    <location>
        <position position="420"/>
    </location>
    <ligand>
        <name>Mg(2+)</name>
        <dbReference type="ChEBI" id="CHEBI:18420"/>
        <label>1</label>
    </ligand>
</feature>
<feature type="region of interest" description="Disordered" evidence="8">
    <location>
        <begin position="1239"/>
        <end position="1281"/>
    </location>
</feature>
<keyword evidence="6" id="KW-0460">Magnesium</keyword>
<keyword evidence="5" id="KW-1015">Disulfide bond</keyword>
<accession>A0A813D873</accession>
<dbReference type="Proteomes" id="UP000654075">
    <property type="component" value="Unassembled WGS sequence"/>
</dbReference>
<comment type="cofactor">
    <cofactor evidence="1 7">
        <name>FAD</name>
        <dbReference type="ChEBI" id="CHEBI:57692"/>
    </cofactor>
</comment>
<feature type="domain" description="ERV/ALR sulfhydryl oxidase" evidence="9">
    <location>
        <begin position="2482"/>
        <end position="2607"/>
    </location>
</feature>
<feature type="binding site" evidence="6">
    <location>
        <position position="423"/>
    </location>
    <ligand>
        <name>Mg(2+)</name>
        <dbReference type="ChEBI" id="CHEBI:18420"/>
        <label>1</label>
    </ligand>
</feature>
<dbReference type="OrthoDB" id="2021138at2759"/>
<keyword evidence="11" id="KW-1185">Reference proteome</keyword>
<keyword evidence="2 7" id="KW-0285">Flavoprotein</keyword>
<dbReference type="InterPro" id="IPR017905">
    <property type="entry name" value="ERV/ALR_sulphydryl_oxidase"/>
</dbReference>
<dbReference type="SUPFAM" id="SSF101478">
    <property type="entry name" value="ADP-ribosylglycohydrolase"/>
    <property type="match status" value="1"/>
</dbReference>
<feature type="binding site" evidence="6">
    <location>
        <position position="174"/>
    </location>
    <ligand>
        <name>Mg(2+)</name>
        <dbReference type="ChEBI" id="CHEBI:18420"/>
        <label>1</label>
    </ligand>
</feature>
<dbReference type="PANTHER" id="PTHR16222">
    <property type="entry name" value="ADP-RIBOSYLGLYCOHYDROLASE"/>
    <property type="match status" value="1"/>
</dbReference>
<comment type="cofactor">
    <cofactor evidence="6">
        <name>Mg(2+)</name>
        <dbReference type="ChEBI" id="CHEBI:18420"/>
    </cofactor>
    <text evidence="6">Binds 2 magnesium ions per subunit.</text>
</comment>
<comment type="catalytic activity">
    <reaction evidence="7">
        <text>2 R'C(R)SH + O2 = R'C(R)S-S(R)CR' + H2O2</text>
        <dbReference type="Rhea" id="RHEA:17357"/>
        <dbReference type="ChEBI" id="CHEBI:15379"/>
        <dbReference type="ChEBI" id="CHEBI:16240"/>
        <dbReference type="ChEBI" id="CHEBI:16520"/>
        <dbReference type="ChEBI" id="CHEBI:17412"/>
        <dbReference type="EC" id="1.8.3.2"/>
    </reaction>
</comment>
<dbReference type="InterPro" id="IPR005502">
    <property type="entry name" value="Ribosyl_crysJ1"/>
</dbReference>
<feature type="compositionally biased region" description="Low complexity" evidence="8">
    <location>
        <begin position="935"/>
        <end position="950"/>
    </location>
</feature>
<keyword evidence="7" id="KW-0812">Transmembrane</keyword>
<evidence type="ECO:0000256" key="6">
    <source>
        <dbReference type="PIRSR" id="PIRSR605502-1"/>
    </source>
</evidence>
<keyword evidence="6" id="KW-0479">Metal-binding</keyword>
<dbReference type="SUPFAM" id="SSF69000">
    <property type="entry name" value="FAD-dependent thiol oxidase"/>
    <property type="match status" value="1"/>
</dbReference>
<proteinExistence type="predicted"/>
<feature type="transmembrane region" description="Helical" evidence="7">
    <location>
        <begin position="548"/>
        <end position="571"/>
    </location>
</feature>
<sequence>MKRFVYNRRFVSVVKGGAKRGPNSNNNATGHSVRRSSMASWARELLLRSHAPSSASSPVDQAPASELVEAARRVSSQLCREGLQVSSRAPDLSNFSIFDRVSAKDRSEVMRLAEQDPAAMRAIGALVGLAVADSVGAPLEFLPVGQKGPCFNAKSLSYRGEYNKFKLKPGQWTDDTSMALCLADSLLVHGGYDGTDIRVRFWNWWFRGYNNAFRHDPSRSTSVGLGSNIKTSLQAIRNSQPHPRFESTSEDAGNGSVMRLVPVAIYFHRNEDLAAQVSAESSYTTHPGPIAADACEFLGYLLRGAIVSQARWSNAAQFLDDCVAAYLARKEAHRQPELHRLLRSAEPPGSKEWCWNWRDTKGPHLVETLAARGALYNGYPVSAGYFGSFCLDGLAIALHSVYHTRSFIDAIDRCVNFLGDADTTGAICGQIAGAFYGVNAIDARLRQSLATWDSGEVALRGALLYALGSRITEEADSSRSAGLLHAASSRSAATSSEEKGSGAAEVATPLGPKLQVLEAPPLPSGDTPPATHEKPPLSYLCTSRSADLVLLSAGSGFIGFFLGCLATALFFSGSLRQGVASFVVAWRTGGGKASNGGAKIALSSRGVVELCFLRRRDQPSCLIQGETVDEQVPLADTFEAAVAALRLSLGARRPPASSEAPAAPRFYIVLRTKAGDTGSGTALGFRRWSDVVVVVCEEATGSTRRVPAAQSVFQGFPSKVECEHFVVCAGGLEGFMSAEDERDDWNDREDFAVEVDGHAEDVLEVVTMEDLEDFFPTVYGITLSTSSRTTEVVWVSRIDDKVLACFPGKALTGRRVSASGPLLARGAATASGSSRDSVEEEAPECAMKVDLAFLTLDAMTLSLPLGLAAQDPDLLRFTSAAGEELWPWRHSVLTAAEKFAGDGVATEPAPRRSLVSGAAEAAGPGLQQITDGGSRRSALKASSRASAKKPPSLPPPSLGGAGGPAMREAEQGGLSQADLEVLAKILQGGQATKSKLQARPMTEKQLEEEAQDEAEVLDERAAPTMAAALVKLTEVLTARQGRSSRSSLEETLDGASLSSLGGFGGGCGDGLSGGKKNLRPLLRKALREQQEYFSNYMEKALRGSVRDFVAPSTSTRETALGGRIPGRTYLQTKARIAGHRPTQFWSWQVAGALEALTDGKPEECKARLLLLLACGEQLCLDGGSMLLAQELVVEEIPPYGSFRPQEGAGSLAQPWSALLNPAWASIHLQHLQETESWMEKRKKLAGGAKPKAGTSEDGATAGSGGAKAKARPRRAAKEDVKKSEKIWLPGFDSTLGYPGEGPGRGARLVDDLLSGSLSTGLMFERVFSLAHARSSRLASFLRSVKQEAALHSFAAFPFRDEPRWSSKIPHVDHSGSSPSLEALFPMPVPFAKDFVSKRKSNTDHRRINLVVLVLSWLSLGRPSSVPASYKVFGDLEVCQIESVKLLDLGLGMWKDKVVGVAELGRSADKYMQTSSAILNLKSRRLLSSPGLGIIADRIKVTAAPTFDCSNLISSDEDDDRLILDARPPNRKEYAEDAVDYYNRWLVTVERAVRNSLAIELKVSDVKHLRACPDLPDGAFVVPAVSALAMGDLQAVELGQLGHLAIAVRASAINNHIVLCRERPFPRSAYFAGVCMDDFCAFEKEEGDIVDGVVPDFSFIDIIVSQYVLSDMPGLDDLLKAAEPETARVLKASGFRAPPLTRSCASPPDLACLSDNKCENLQQHNTRNAEINPGPKTVIGPGAAFGKKWTAGPVLSRLPVSRFLLPTRVRDVSKWRPSGPGAICLFSDSKRWAKALLRQGCPWKEVFSLIEEGSVLCAGAGPVCSSFSTAVTPPVRNAEFPAGLPNLRLSMREKVKQGNLMSALCVKIVKLCISHGVRFWIENPRTSWIWRLRSWRKLFSALPKVFGHVGPWDICYCRFGTPWQKCTRIFCDLDVEQDELKCVCQHNHLALRGGGPRGVSWTKVAEPYPWGFAELLAVLCADRAGWKSLPEDFSVAEFARKSCLSHSAEYDVFRPKRAKYDPRFANSNHPFAHGFLRCELSIEDLCTKPALLDGLVHKFGPSLYNADKPYSHYVYLLTGLQGTHLYLKRQLQYSWNFAFIWCDAEPTVHRRRFDKLLSLVGVAKNYYTPGGLRGGGAVRDFVINGDIANLMWKMRITSQSTLAHYLQEVVTEQSLLRLPASSRDIFKLLAIIFLALRLVAIASLNSGCAKPLVQALSENPSEIFLKMYRLALVLRQHGITNLRFGAINCATEHDLCASQNWPGHPLLVAKYLGPNREVHDAIEHWVEVVKDAQLRAMLPRYALPGEFPVLKLLLEQLPESLAPKSAWSPLFEEAAGAEGAGSGACPNLTALRTSRPEAIEEPVGNGWHDVEANFTARRRWTDAFIMLRHIFQEWIAPIGDDGNTEAFSYRQLVVIEAWVGILSSNLPPPFGIADELQGLRNSLLARLRAAQTAEGSRLCAEDWKSLVAPVLQKIAEVGQREFAVASACGTDTCRLWSLFHVLAAEGLRRQEDLLADDATSSEGLAPPAHPRSMLAAIRGFVDEFFKCLYCRRHFLEQFDAGSYDLELANQDRRETVLYMWRIHSAVSVRIAAENGCDAADRRWPPSSLCP</sequence>
<dbReference type="PANTHER" id="PTHR16222:SF12">
    <property type="entry name" value="ADP-RIBOSYLGLYCOHYDROLASE-RELATED"/>
    <property type="match status" value="1"/>
</dbReference>
<dbReference type="EC" id="1.8.3.2" evidence="7"/>
<evidence type="ECO:0000313" key="11">
    <source>
        <dbReference type="Proteomes" id="UP000654075"/>
    </source>
</evidence>
<dbReference type="Gene3D" id="1.20.120.310">
    <property type="entry name" value="ERV/ALR sulfhydryl oxidase domain"/>
    <property type="match status" value="1"/>
</dbReference>
<evidence type="ECO:0000256" key="8">
    <source>
        <dbReference type="SAM" id="MobiDB-lite"/>
    </source>
</evidence>
<keyword evidence="4 7" id="KW-0560">Oxidoreductase</keyword>
<evidence type="ECO:0000256" key="7">
    <source>
        <dbReference type="RuleBase" id="RU371123"/>
    </source>
</evidence>
<evidence type="ECO:0000313" key="10">
    <source>
        <dbReference type="EMBL" id="CAE8584119.1"/>
    </source>
</evidence>
<dbReference type="InterPro" id="IPR036705">
    <property type="entry name" value="Ribosyl_crysJ1_sf"/>
</dbReference>
<evidence type="ECO:0000256" key="5">
    <source>
        <dbReference type="ARBA" id="ARBA00023157"/>
    </source>
</evidence>
<keyword evidence="7" id="KW-1133">Transmembrane helix</keyword>
<evidence type="ECO:0000256" key="1">
    <source>
        <dbReference type="ARBA" id="ARBA00001974"/>
    </source>
</evidence>
<dbReference type="Gene3D" id="1.10.4080.10">
    <property type="entry name" value="ADP-ribosylation/Crystallin J1"/>
    <property type="match status" value="1"/>
</dbReference>
<dbReference type="Pfam" id="PF04777">
    <property type="entry name" value="Evr1_Alr"/>
    <property type="match status" value="1"/>
</dbReference>
<organism evidence="10 11">
    <name type="scientific">Polarella glacialis</name>
    <name type="common">Dinoflagellate</name>
    <dbReference type="NCBI Taxonomy" id="89957"/>
    <lineage>
        <taxon>Eukaryota</taxon>
        <taxon>Sar</taxon>
        <taxon>Alveolata</taxon>
        <taxon>Dinophyceae</taxon>
        <taxon>Suessiales</taxon>
        <taxon>Suessiaceae</taxon>
        <taxon>Polarella</taxon>
    </lineage>
</organism>
<evidence type="ECO:0000256" key="2">
    <source>
        <dbReference type="ARBA" id="ARBA00022630"/>
    </source>
</evidence>
<dbReference type="GO" id="GO:0016972">
    <property type="term" value="F:thiol oxidase activity"/>
    <property type="evidence" value="ECO:0007669"/>
    <property type="project" value="UniProtKB-EC"/>
</dbReference>
<feature type="region of interest" description="Disordered" evidence="8">
    <location>
        <begin position="916"/>
        <end position="973"/>
    </location>
</feature>
<dbReference type="GO" id="GO:0046872">
    <property type="term" value="F:metal ion binding"/>
    <property type="evidence" value="ECO:0007669"/>
    <property type="project" value="UniProtKB-KW"/>
</dbReference>
<comment type="caution">
    <text evidence="10">The sequence shown here is derived from an EMBL/GenBank/DDBJ whole genome shotgun (WGS) entry which is preliminary data.</text>
</comment>
<evidence type="ECO:0000256" key="3">
    <source>
        <dbReference type="ARBA" id="ARBA00022827"/>
    </source>
</evidence>
<feature type="binding site" evidence="6">
    <location>
        <position position="422"/>
    </location>
    <ligand>
        <name>Mg(2+)</name>
        <dbReference type="ChEBI" id="CHEBI:18420"/>
        <label>1</label>
    </ligand>
</feature>
<keyword evidence="3 7" id="KW-0274">FAD</keyword>
<dbReference type="InterPro" id="IPR036774">
    <property type="entry name" value="ERV/ALR_sulphydryl_oxid_sf"/>
</dbReference>
<name>A0A813D873_POLGL</name>
<reference evidence="10" key="1">
    <citation type="submission" date="2021-02" db="EMBL/GenBank/DDBJ databases">
        <authorList>
            <person name="Dougan E. K."/>
            <person name="Rhodes N."/>
            <person name="Thang M."/>
            <person name="Chan C."/>
        </authorList>
    </citation>
    <scope>NUCLEOTIDE SEQUENCE</scope>
</reference>
<dbReference type="EMBL" id="CAJNNV010001018">
    <property type="protein sequence ID" value="CAE8584119.1"/>
    <property type="molecule type" value="Genomic_DNA"/>
</dbReference>
<feature type="binding site" evidence="6">
    <location>
        <position position="173"/>
    </location>
    <ligand>
        <name>Mg(2+)</name>
        <dbReference type="ChEBI" id="CHEBI:18420"/>
        <label>1</label>
    </ligand>
</feature>
<keyword evidence="7" id="KW-0472">Membrane</keyword>
<dbReference type="InterPro" id="IPR050792">
    <property type="entry name" value="ADP-ribosylglycohydrolase"/>
</dbReference>
<feature type="binding site" evidence="6">
    <location>
        <position position="175"/>
    </location>
    <ligand>
        <name>Mg(2+)</name>
        <dbReference type="ChEBI" id="CHEBI:18420"/>
        <label>1</label>
    </ligand>
</feature>
<gene>
    <name evidence="10" type="ORF">PGLA1383_LOCUS3061</name>
</gene>
<dbReference type="PROSITE" id="PS51324">
    <property type="entry name" value="ERV_ALR"/>
    <property type="match status" value="1"/>
</dbReference>
<evidence type="ECO:0000259" key="9">
    <source>
        <dbReference type="PROSITE" id="PS51324"/>
    </source>
</evidence>
<dbReference type="Pfam" id="PF03747">
    <property type="entry name" value="ADP_ribosyl_GH"/>
    <property type="match status" value="1"/>
</dbReference>
<protein>
    <recommendedName>
        <fullName evidence="7">Sulfhydryl oxidase</fullName>
        <ecNumber evidence="7">1.8.3.2</ecNumber>
    </recommendedName>
</protein>
<feature type="non-terminal residue" evidence="10">
    <location>
        <position position="1"/>
    </location>
</feature>
<evidence type="ECO:0000256" key="4">
    <source>
        <dbReference type="ARBA" id="ARBA00023002"/>
    </source>
</evidence>